<feature type="region of interest" description="Disordered" evidence="2">
    <location>
        <begin position="109"/>
        <end position="140"/>
    </location>
</feature>
<feature type="coiled-coil region" evidence="1">
    <location>
        <begin position="31"/>
        <end position="73"/>
    </location>
</feature>
<dbReference type="Proteomes" id="UP000887569">
    <property type="component" value="Unplaced"/>
</dbReference>
<evidence type="ECO:0000313" key="4">
    <source>
        <dbReference type="WBParaSite" id="PgB01_g045_t01"/>
    </source>
</evidence>
<protein>
    <submittedName>
        <fullName evidence="4">Uncharacterized protein</fullName>
    </submittedName>
</protein>
<evidence type="ECO:0000256" key="1">
    <source>
        <dbReference type="SAM" id="Coils"/>
    </source>
</evidence>
<dbReference type="WBParaSite" id="PgB01_g045_t01">
    <property type="protein sequence ID" value="PgB01_g045_t01"/>
    <property type="gene ID" value="PgB01_g045"/>
</dbReference>
<organism evidence="3 4">
    <name type="scientific">Parascaris univalens</name>
    <name type="common">Nematode worm</name>
    <dbReference type="NCBI Taxonomy" id="6257"/>
    <lineage>
        <taxon>Eukaryota</taxon>
        <taxon>Metazoa</taxon>
        <taxon>Ecdysozoa</taxon>
        <taxon>Nematoda</taxon>
        <taxon>Chromadorea</taxon>
        <taxon>Rhabditida</taxon>
        <taxon>Spirurina</taxon>
        <taxon>Ascaridomorpha</taxon>
        <taxon>Ascaridoidea</taxon>
        <taxon>Ascarididae</taxon>
        <taxon>Parascaris</taxon>
    </lineage>
</organism>
<reference evidence="4" key="1">
    <citation type="submission" date="2022-11" db="UniProtKB">
        <authorList>
            <consortium name="WormBaseParasite"/>
        </authorList>
    </citation>
    <scope>IDENTIFICATION</scope>
</reference>
<accession>A0A914ZCR4</accession>
<sequence length="140" mass="16187">QEVKTMEKQMSNTQWKTFRAETELTIVTCISERLEAEERGEERKMVELIEEEISRANAEAETYRQSLQGIEDHSREDAVEQVRMWRSLVKIFMLKLKIAQIAANRDEQLLSTETPIGDRSPIASRPISGRQIASRAVQRP</sequence>
<keyword evidence="3" id="KW-1185">Reference proteome</keyword>
<dbReference type="AlphaFoldDB" id="A0A914ZCR4"/>
<evidence type="ECO:0000313" key="3">
    <source>
        <dbReference type="Proteomes" id="UP000887569"/>
    </source>
</evidence>
<keyword evidence="1" id="KW-0175">Coiled coil</keyword>
<proteinExistence type="predicted"/>
<evidence type="ECO:0000256" key="2">
    <source>
        <dbReference type="SAM" id="MobiDB-lite"/>
    </source>
</evidence>
<name>A0A914ZCR4_PARUN</name>